<feature type="region of interest" description="N-terminal hotdog fold" evidence="6">
    <location>
        <begin position="2341"/>
        <end position="2469"/>
    </location>
</feature>
<dbReference type="GO" id="GO:0006633">
    <property type="term" value="P:fatty acid biosynthetic process"/>
    <property type="evidence" value="ECO:0007669"/>
    <property type="project" value="InterPro"/>
</dbReference>
<dbReference type="InterPro" id="IPR057326">
    <property type="entry name" value="KR_dom"/>
</dbReference>
<protein>
    <submittedName>
        <fullName evidence="12">Polyketide synthase</fullName>
    </submittedName>
</protein>
<dbReference type="SUPFAM" id="SSF53901">
    <property type="entry name" value="Thiolase-like"/>
    <property type="match status" value="2"/>
</dbReference>
<keyword evidence="4" id="KW-0511">Multifunctional enzyme</keyword>
<evidence type="ECO:0000256" key="8">
    <source>
        <dbReference type="SAM" id="Phobius"/>
    </source>
</evidence>
<dbReference type="InterPro" id="IPR014031">
    <property type="entry name" value="Ketoacyl_synth_C"/>
</dbReference>
<organism evidence="12 13">
    <name type="scientific">Uabimicrobium amorphum</name>
    <dbReference type="NCBI Taxonomy" id="2596890"/>
    <lineage>
        <taxon>Bacteria</taxon>
        <taxon>Pseudomonadati</taxon>
        <taxon>Planctomycetota</taxon>
        <taxon>Candidatus Uabimicrobiia</taxon>
        <taxon>Candidatus Uabimicrobiales</taxon>
        <taxon>Candidatus Uabimicrobiaceae</taxon>
        <taxon>Candidatus Uabimicrobium</taxon>
    </lineage>
</organism>
<dbReference type="Pfam" id="PF02801">
    <property type="entry name" value="Ketoacyl-synt_C"/>
    <property type="match status" value="2"/>
</dbReference>
<feature type="region of interest" description="Disordered" evidence="7">
    <location>
        <begin position="3546"/>
        <end position="3571"/>
    </location>
</feature>
<dbReference type="InterPro" id="IPR036291">
    <property type="entry name" value="NAD(P)-bd_dom_sf"/>
</dbReference>
<dbReference type="Pfam" id="PF00550">
    <property type="entry name" value="PP-binding"/>
    <property type="match status" value="2"/>
</dbReference>
<dbReference type="FunFam" id="3.40.50.720:FF:000209">
    <property type="entry name" value="Polyketide synthase Pks12"/>
    <property type="match status" value="1"/>
</dbReference>
<dbReference type="InterPro" id="IPR020807">
    <property type="entry name" value="PKS_DH"/>
</dbReference>
<dbReference type="InterPro" id="IPR032821">
    <property type="entry name" value="PKS_assoc"/>
</dbReference>
<evidence type="ECO:0000256" key="5">
    <source>
        <dbReference type="ARBA" id="ARBA00054155"/>
    </source>
</evidence>
<gene>
    <name evidence="12" type="ORF">UABAM_05140</name>
</gene>
<dbReference type="SMART" id="SM00825">
    <property type="entry name" value="PKS_KS"/>
    <property type="match status" value="2"/>
</dbReference>
<dbReference type="PROSITE" id="PS52004">
    <property type="entry name" value="KS3_2"/>
    <property type="match status" value="2"/>
</dbReference>
<feature type="domain" description="Carrier" evidence="9">
    <location>
        <begin position="1383"/>
        <end position="1461"/>
    </location>
</feature>
<dbReference type="GO" id="GO:0016491">
    <property type="term" value="F:oxidoreductase activity"/>
    <property type="evidence" value="ECO:0007669"/>
    <property type="project" value="InterPro"/>
</dbReference>
<feature type="transmembrane region" description="Helical" evidence="8">
    <location>
        <begin position="2999"/>
        <end position="3016"/>
    </location>
</feature>
<dbReference type="SMART" id="SM00823">
    <property type="entry name" value="PKS_PP"/>
    <property type="match status" value="2"/>
</dbReference>
<dbReference type="SUPFAM" id="SSF50129">
    <property type="entry name" value="GroES-like"/>
    <property type="match status" value="1"/>
</dbReference>
<dbReference type="InterPro" id="IPR013968">
    <property type="entry name" value="PKS_KR"/>
</dbReference>
<keyword evidence="1" id="KW-0596">Phosphopantetheine</keyword>
<dbReference type="GO" id="GO:0005886">
    <property type="term" value="C:plasma membrane"/>
    <property type="evidence" value="ECO:0007669"/>
    <property type="project" value="TreeGrafter"/>
</dbReference>
<dbReference type="OrthoDB" id="219272at2"/>
<dbReference type="SUPFAM" id="SSF52151">
    <property type="entry name" value="FabD/lysophospholipase-like"/>
    <property type="match status" value="2"/>
</dbReference>
<dbReference type="SMART" id="SM00829">
    <property type="entry name" value="PKS_ER"/>
    <property type="match status" value="1"/>
</dbReference>
<dbReference type="Gene3D" id="3.40.47.10">
    <property type="match status" value="2"/>
</dbReference>
<feature type="domain" description="Ketosynthase family 3 (KS3)" evidence="10">
    <location>
        <begin position="1482"/>
        <end position="1903"/>
    </location>
</feature>
<dbReference type="Pfam" id="PF08240">
    <property type="entry name" value="ADH_N"/>
    <property type="match status" value="1"/>
</dbReference>
<evidence type="ECO:0000259" key="11">
    <source>
        <dbReference type="PROSITE" id="PS52019"/>
    </source>
</evidence>
<evidence type="ECO:0000256" key="7">
    <source>
        <dbReference type="SAM" id="MobiDB-lite"/>
    </source>
</evidence>
<dbReference type="Pfam" id="PF00109">
    <property type="entry name" value="ketoacyl-synt"/>
    <property type="match status" value="2"/>
</dbReference>
<dbReference type="InterPro" id="IPR020841">
    <property type="entry name" value="PKS_Beta-ketoAc_synthase_dom"/>
</dbReference>
<evidence type="ECO:0000256" key="1">
    <source>
        <dbReference type="ARBA" id="ARBA00022450"/>
    </source>
</evidence>
<dbReference type="PROSITE" id="PS50075">
    <property type="entry name" value="CARRIER"/>
    <property type="match status" value="2"/>
</dbReference>
<dbReference type="InterPro" id="IPR001227">
    <property type="entry name" value="Ac_transferase_dom_sf"/>
</dbReference>
<dbReference type="SUPFAM" id="SSF55048">
    <property type="entry name" value="Probable ACP-binding domain of malonyl-CoA ACP transacylase"/>
    <property type="match status" value="2"/>
</dbReference>
<dbReference type="InterPro" id="IPR020843">
    <property type="entry name" value="ER"/>
</dbReference>
<dbReference type="FunFam" id="3.40.47.10:FF:000019">
    <property type="entry name" value="Polyketide synthase type I"/>
    <property type="match status" value="2"/>
</dbReference>
<keyword evidence="8" id="KW-0472">Membrane</keyword>
<dbReference type="SUPFAM" id="SSF47336">
    <property type="entry name" value="ACP-like"/>
    <property type="match status" value="2"/>
</dbReference>
<dbReference type="KEGG" id="uam:UABAM_05140"/>
<dbReference type="FunFam" id="3.40.366.10:FF:000002">
    <property type="entry name" value="Probable polyketide synthase 2"/>
    <property type="match status" value="1"/>
</dbReference>
<dbReference type="SMART" id="SM01294">
    <property type="entry name" value="PKS_PP_betabranch"/>
    <property type="match status" value="1"/>
</dbReference>
<evidence type="ECO:0000256" key="2">
    <source>
        <dbReference type="ARBA" id="ARBA00022553"/>
    </source>
</evidence>
<dbReference type="PANTHER" id="PTHR43775">
    <property type="entry name" value="FATTY ACID SYNTHASE"/>
    <property type="match status" value="1"/>
</dbReference>
<sequence length="3593" mass="402169">MTTHNTENHIAIIGMACRFPKANNIREFWHLLRNQGDAICEIPKERWDIDALYDSTPGTPGKMYTRCGGFIKGIDLFDAKFFKVAPREAIHIDPQQRLLLEVTWNAFEDAGIAASSRQYRNTGVFIGISGWDYGRLQIQNLDYINHYMGVGSSLSIAANRISYTFDLQGPSIAIDTACSSSLVATHMACENLRNKTCDMAVAGGVNLIISPEPTINFCQAKALAKDGRCKTFDAKADGYTRSEGAGVVILKPLSQAIIDNDKIYAVIRGSAINNDGLTNGIMAPNGLSQEKVIAAAQKNAGVRAHEIQYVEAHGTGTLLGDPIEVQALNNALSKDRTDKCRVGSVKSNIGHLESAAGVAGLIKTALTIHHGEIPPNLHFNDPNKYIRWDEICLEVQTKMEPWKNEDKLAGLSSFSFGGTNVHAILQNNRVAQQKQTPNRKTHLLRLSAHSEEALQQMMEDYCVALYSQSNDALGNICFSANTGRGHFPHRLVVVGDSLVDICEQLTDGVEEQIANKCKRKKPKIVWMFTGQGSQYKKMARHLYETEPSFRADLEYCQARLKLETKLLDVIFGETDSELIHQTQYTQPALFSIEYALAKLWLRWGIKPDYVLGHSIGEYVAACIAGVMNIDDALCLIEARGRLMQSLPAGGGMIAVFAEEKTVVDLLSDYKLDVAAVNAQQQVVMAGLIEDIDKCIPLLEENNIHCKKLNVSHAFHSYLMDPIAEEFQKLFTNITLENPKINFISNLTGKMEKHLITSPEYWVKHLREPVRFFDGIQVVEKEKNKILMEIGPQPSLISLAKRCVNRQQTQFLPSLRSGNDNEILTTVAHLYVNGFDICWEELYPAQQYNWVDLPLYPFQRERFWVDEEKIREKTVSYGSKNLTQFLYETKWEHRENKYLQVNSKIIDSHLLIFAHDEEYGKTIAESMPNHVVTLVVKGQTYKKVDEHLYHVAENSLESIEFLLRDVAHQKKYSIIYLWPLASLREEHPTEVYYKHSQNFLYLLQALQKLRNQPQCLWLVTRGAKFVEGNVEVFPGQAAMWAMAQVASLENPKLWIAKLDMDTAVDQHEAELLSKEILYSDEEKHIAIRNHERYIARLTAFDGDKDSEGSISSSSSYLITGGLGGLGHKVAKWMAKKGAGHIYLTSRRPMDENIQKILDALRSENTAVTFIQGDISKKEDCDKIFAQIEDGPLSFKGVFHAAGVLEDNFIIKQTWESFEQVSKAKVDGTWNLHEATKSMPLDFFVLFSSISSLLGSLGQVNYAAANSFLDAVANYREARSLPGVSVHWGPWSEIGMAADLEKKHRETAPELKYLNPETGVQLLDVIKTVRGKLGVFDIEWEKLGNRFREVNGRFLGKLLPDLELTESRAPENDLIKTIRETPRKQRENVLIEYMRTEIAKIMGLKSKESITPDQGLFEMGMDSLMAVELQGKLESSFGQSFSSTMAFDYSTIGDIARYVIRECFADDTKKQVDVVEVHSDGNVDEPIAVIGIGCRFPGSDTPEEFWDVLANSQEVRCEVPPDRWDVDEYYDESPQASDRMYTRHGSFLDKIDMFDPEFFGIAPREVITMDPQQRLLLEVAWEALEKAGYSPKSLANTTTGIYVGIGSSDYFQQILNIVEVDPYVGTGLAFCVAAGRISYVLGLQGPSIAVDTACSSSLVTLHLACQSLRLRESDMAVAGGVNLIIAPHASIYLSKVKALSPDGRCKTFDDSANGYMRGEGCGMVVLKRHSDAVRDGDNIMAVIRGSAVNHDGPSSGLTVPNGIAQQNLIKQALDSGKIHPKEVSYVEAHGTGTPLGDPIEIKALANVLGQNRSREDLIAVGSVKTNIGHLENAAGIAGFIKVVLALQHKKIPAHLHFSQPNSRIPWDSIPIHIPTELSPWPKKNMVAAVSSFGLSGTNAHVVVAAPEKTEEPKNSQERPLHILCLSGKTTYSLKDIVAKYIDYLSENDPKVENLCFTTNAGRSHFEKRIAVVGDSTAQILQKLQQQKIDEDDSTYAPKKKTVFLFTGQGSQYTGMGKTLYETCPKFSETLDKCNAILKEFLPETLLDVLFSEEKAPLLNQTLYTQPALFCVEYSLAKLWESWGIRPDAVMGHSIGEYVAACLAGIFSLEDGLRLIVHRARLMQELPENGTMVAVRADRDEIWDEIKEKLDKIDIAAINGPKNLVLSGDKKVLEDIVTVLNTKEIKSQYLAVSHAFHSPLMEPMLDAFKECANSIEYHAPEITIISNLSGKEAKIDEMTSADYWCEHIRSAVQFRSSIKTLDSLGFEVFLEVGPSATLLAMGRGCVPNHKGLWLPSLRKGKNDWEQALSSVKDLYVNGIDIDWAGFDRGYKRQRMSLPTYSFDRKRYWIDQKDSLPFMQNVVFEAILDLNNRPTIKDHQLYGLVVYPGAAYLEDVMAAAVKVFGHGLHELYDVAIYEPLIMESDKVYYTQIVISKLSSQEASFVFSSVEDRRDIDSIRQHVSGKIKIVSEINEIADSTDVSQIQARCLDSISGKDCYEKLHNQGLQYGPNFQSIDTLYYNEKEVFTKLHLPENLLPQIQNYYIHPSLLDGGFQSFSACLMDKEVNENDIFVPIGLERFSLYSYGVSNVWCHALPKNVSDNAETLAGDIKFYNEDGQCVGEIVNFQFRRTNREILQQSRAKIQQYLYGLNWQEVSSEASTNVFHNHTVITNNAAWGEKMLSQGQDNQLVVLHDDQQKRGEHYYADVTNKEHAQWLWDNVFSEQRSFIYFYDTNNAVEQNNYNSLLSLLHILDEKGIANDCELVLVTQGAHNINAEEADIHLLSHATVAGMAKVIAMEYPKLKCRCIDMDHIEVEEQTQRIAEEIKSDRPETNVALRKNTAYAPRLQQYDKLMVKKQRLALPPSESYNLHIEERGVLQNLQFVEAKRVEPQGEFVEIEISSTGLNFRDVMNVLGMYPGDPGLLGAECSGTVVGVGENVTRFSEGDEVLAIAAGSFGKFVNAHQSLVAKKPKDMTFAGAATIPITFLTVYYGFYHLTKIRKGDRVLIHSAAGGVGLAAVQIARRAGAEIFATAGSVKKREYLRSLGVHHVMDSRSMDFAQQMREMIDNDGRGMNIVLNSLAGEYIPRSMELMAPEGVFLEIGKVEIWSQQQVTDFRSDIKYIAFDLGDVCRDEPLFVQDMFDEVMELFAQGELQPLHHKIFEYQEAVLAFRYMAQAKHMGKIVLSQDYNPIRPDGTYMVTGGLGALGFEIVKTMAYEGARNFVLLGRSAPRPEISQEMQILEEQGVSFVTAEVDVADEAALTKVFHETLAGLPPLCGVIHAAGVLDDGVISQQTSERFAKVMAPKVHGAWNLHKLTENIPLDFCILFSSLASLVGSPGQSSYAAANAFLDHLAYYRSQANQPTLSINWGPWAEIGMAASSKQNSQAWGLDTINPENGSKIFLELLRSIESQVAVLPVNWSKFLPLFAHNMPSLLRSVEEKLNKKSTEVREKSKKQAESIVQQLHGLPKKRAREILVNHIKEQAIQILGLDASFSLNIHQPIQELGLDSLMALELKNTLSASIGKDLPVTLLFDYPTISAIVDYLGKEVLDWDEEQTKEQQEEKEEPQEELGDLTQDELDKLIEQELDEIDNLIEDEDNE</sequence>
<dbReference type="Gene3D" id="3.90.180.10">
    <property type="entry name" value="Medium-chain alcohol dehydrogenases, catalytic domain"/>
    <property type="match status" value="1"/>
</dbReference>
<accession>A0A5S9IRF7</accession>
<name>A0A5S9IRF7_UABAM</name>
<dbReference type="SMART" id="SM00826">
    <property type="entry name" value="PKS_DH"/>
    <property type="match status" value="1"/>
</dbReference>
<dbReference type="InterPro" id="IPR016036">
    <property type="entry name" value="Malonyl_transacylase_ACP-bd"/>
</dbReference>
<dbReference type="Gene3D" id="3.10.129.110">
    <property type="entry name" value="Polyketide synthase dehydratase"/>
    <property type="match status" value="1"/>
</dbReference>
<dbReference type="InterPro" id="IPR011032">
    <property type="entry name" value="GroES-like_sf"/>
</dbReference>
<dbReference type="Pfam" id="PF16197">
    <property type="entry name" value="KAsynt_C_assoc"/>
    <property type="match status" value="1"/>
</dbReference>
<dbReference type="PROSITE" id="PS00606">
    <property type="entry name" value="KS3_1"/>
    <property type="match status" value="1"/>
</dbReference>
<dbReference type="InterPro" id="IPR036736">
    <property type="entry name" value="ACP-like_sf"/>
</dbReference>
<dbReference type="Gene3D" id="1.10.1200.10">
    <property type="entry name" value="ACP-like"/>
    <property type="match status" value="2"/>
</dbReference>
<feature type="domain" description="Ketosynthase family 3 (KS3)" evidence="10">
    <location>
        <begin position="7"/>
        <end position="427"/>
    </location>
</feature>
<evidence type="ECO:0000259" key="10">
    <source>
        <dbReference type="PROSITE" id="PS52004"/>
    </source>
</evidence>
<dbReference type="GO" id="GO:0004312">
    <property type="term" value="F:fatty acid synthase activity"/>
    <property type="evidence" value="ECO:0007669"/>
    <property type="project" value="TreeGrafter"/>
</dbReference>
<dbReference type="Gene3D" id="3.30.70.3290">
    <property type="match status" value="2"/>
</dbReference>
<dbReference type="InterPro" id="IPR014043">
    <property type="entry name" value="Acyl_transferase_dom"/>
</dbReference>
<dbReference type="Pfam" id="PF08659">
    <property type="entry name" value="KR"/>
    <property type="match status" value="2"/>
</dbReference>
<feature type="region of interest" description="C-terminal hotdog fold" evidence="6">
    <location>
        <begin position="2485"/>
        <end position="2632"/>
    </location>
</feature>
<feature type="domain" description="Carrier" evidence="9">
    <location>
        <begin position="3464"/>
        <end position="3542"/>
    </location>
</feature>
<dbReference type="InterPro" id="IPR016039">
    <property type="entry name" value="Thiolase-like"/>
</dbReference>
<dbReference type="GO" id="GO:0004315">
    <property type="term" value="F:3-oxoacyl-[acyl-carrier-protein] synthase activity"/>
    <property type="evidence" value="ECO:0007669"/>
    <property type="project" value="InterPro"/>
</dbReference>
<keyword evidence="8" id="KW-1133">Transmembrane helix</keyword>
<dbReference type="InterPro" id="IPR020806">
    <property type="entry name" value="PKS_PP-bd"/>
</dbReference>
<reference evidence="12 13" key="1">
    <citation type="submission" date="2019-08" db="EMBL/GenBank/DDBJ databases">
        <title>Complete genome sequence of Candidatus Uab amorphum.</title>
        <authorList>
            <person name="Shiratori T."/>
            <person name="Suzuki S."/>
            <person name="Kakizawa Y."/>
            <person name="Ishida K."/>
        </authorList>
    </citation>
    <scope>NUCLEOTIDE SEQUENCE [LARGE SCALE GENOMIC DNA]</scope>
    <source>
        <strain evidence="12 13">SRT547</strain>
    </source>
</reference>
<comment type="function">
    <text evidence="5">Involved in production of the polyketide antibiotic thailandamide.</text>
</comment>
<dbReference type="InterPro" id="IPR018201">
    <property type="entry name" value="Ketoacyl_synth_AS"/>
</dbReference>
<evidence type="ECO:0000313" key="13">
    <source>
        <dbReference type="Proteomes" id="UP000326354"/>
    </source>
</evidence>
<evidence type="ECO:0000256" key="4">
    <source>
        <dbReference type="ARBA" id="ARBA00023268"/>
    </source>
</evidence>
<feature type="transmembrane region" description="Helical" evidence="8">
    <location>
        <begin position="2968"/>
        <end position="2987"/>
    </location>
</feature>
<dbReference type="SMART" id="SM00827">
    <property type="entry name" value="PKS_AT"/>
    <property type="match status" value="2"/>
</dbReference>
<dbReference type="InterPro" id="IPR016035">
    <property type="entry name" value="Acyl_Trfase/lysoPLipase"/>
</dbReference>
<dbReference type="InterPro" id="IPR042104">
    <property type="entry name" value="PKS_dehydratase_sf"/>
</dbReference>
<dbReference type="InterPro" id="IPR014030">
    <property type="entry name" value="Ketoacyl_synth_N"/>
</dbReference>
<feature type="compositionally biased region" description="Acidic residues" evidence="7">
    <location>
        <begin position="3555"/>
        <end position="3570"/>
    </location>
</feature>
<dbReference type="GO" id="GO:0031177">
    <property type="term" value="F:phosphopantetheine binding"/>
    <property type="evidence" value="ECO:0007669"/>
    <property type="project" value="InterPro"/>
</dbReference>
<feature type="active site" description="Proton donor; for dehydratase activity" evidence="6">
    <location>
        <position position="2546"/>
    </location>
</feature>
<keyword evidence="13" id="KW-1185">Reference proteome</keyword>
<keyword evidence="2" id="KW-0597">Phosphoprotein</keyword>
<proteinExistence type="predicted"/>
<dbReference type="InterPro" id="IPR049552">
    <property type="entry name" value="PKS_DH_N"/>
</dbReference>
<dbReference type="Gene3D" id="3.40.366.10">
    <property type="entry name" value="Malonyl-Coenzyme A Acyl Carrier Protein, domain 2"/>
    <property type="match status" value="2"/>
</dbReference>
<dbReference type="Pfam" id="PF00698">
    <property type="entry name" value="Acyl_transf_1"/>
    <property type="match status" value="2"/>
</dbReference>
<dbReference type="CDD" id="cd08955">
    <property type="entry name" value="KR_2_FAS_SDR_x"/>
    <property type="match status" value="2"/>
</dbReference>
<evidence type="ECO:0000259" key="9">
    <source>
        <dbReference type="PROSITE" id="PS50075"/>
    </source>
</evidence>
<dbReference type="PROSITE" id="PS01162">
    <property type="entry name" value="QOR_ZETA_CRYSTAL"/>
    <property type="match status" value="1"/>
</dbReference>
<dbReference type="Pfam" id="PF14765">
    <property type="entry name" value="PS-DH"/>
    <property type="match status" value="1"/>
</dbReference>
<dbReference type="RefSeq" id="WP_151970796.1">
    <property type="nucleotide sequence ID" value="NZ_AP019860.1"/>
</dbReference>
<evidence type="ECO:0000256" key="6">
    <source>
        <dbReference type="PROSITE-ProRule" id="PRU01363"/>
    </source>
</evidence>
<dbReference type="Proteomes" id="UP000326354">
    <property type="component" value="Chromosome"/>
</dbReference>
<dbReference type="Pfam" id="PF21089">
    <property type="entry name" value="PKS_DH_N"/>
    <property type="match status" value="1"/>
</dbReference>
<dbReference type="PROSITE" id="PS52019">
    <property type="entry name" value="PKS_MFAS_DH"/>
    <property type="match status" value="1"/>
</dbReference>
<evidence type="ECO:0000256" key="3">
    <source>
        <dbReference type="ARBA" id="ARBA00022679"/>
    </source>
</evidence>
<feature type="active site" description="Proton acceptor; for dehydratase activity" evidence="6">
    <location>
        <position position="2375"/>
    </location>
</feature>
<dbReference type="InterPro" id="IPR002364">
    <property type="entry name" value="Quin_OxRdtase/zeta-crystal_CS"/>
</dbReference>
<dbReference type="CDD" id="cd05195">
    <property type="entry name" value="enoyl_red"/>
    <property type="match status" value="1"/>
</dbReference>
<dbReference type="GO" id="GO:0005737">
    <property type="term" value="C:cytoplasm"/>
    <property type="evidence" value="ECO:0007669"/>
    <property type="project" value="TreeGrafter"/>
</dbReference>
<dbReference type="InterPro" id="IPR050091">
    <property type="entry name" value="PKS_NRPS_Biosynth_Enz"/>
</dbReference>
<dbReference type="Pfam" id="PF22621">
    <property type="entry name" value="CurL-like_PKS_C"/>
    <property type="match status" value="1"/>
</dbReference>
<dbReference type="Gene3D" id="3.40.50.720">
    <property type="entry name" value="NAD(P)-binding Rossmann-like Domain"/>
    <property type="match status" value="4"/>
</dbReference>
<dbReference type="InterPro" id="IPR049900">
    <property type="entry name" value="PKS_mFAS_DH"/>
</dbReference>
<dbReference type="Pfam" id="PF13602">
    <property type="entry name" value="ADH_zinc_N_2"/>
    <property type="match status" value="1"/>
</dbReference>
<dbReference type="SMART" id="SM00822">
    <property type="entry name" value="PKS_KR"/>
    <property type="match status" value="2"/>
</dbReference>
<feature type="domain" description="PKS/mFAS DH" evidence="11">
    <location>
        <begin position="2341"/>
        <end position="2632"/>
    </location>
</feature>
<dbReference type="InterPro" id="IPR049551">
    <property type="entry name" value="PKS_DH_C"/>
</dbReference>
<dbReference type="InterPro" id="IPR009081">
    <property type="entry name" value="PP-bd_ACP"/>
</dbReference>
<dbReference type="InterPro" id="IPR013154">
    <property type="entry name" value="ADH-like_N"/>
</dbReference>
<keyword evidence="3" id="KW-0808">Transferase</keyword>
<dbReference type="GO" id="GO:0071770">
    <property type="term" value="P:DIM/DIP cell wall layer assembly"/>
    <property type="evidence" value="ECO:0007669"/>
    <property type="project" value="TreeGrafter"/>
</dbReference>
<keyword evidence="8" id="KW-0812">Transmembrane</keyword>
<evidence type="ECO:0000313" key="12">
    <source>
        <dbReference type="EMBL" id="BBM86753.1"/>
    </source>
</evidence>
<dbReference type="CDD" id="cd00833">
    <property type="entry name" value="PKS"/>
    <property type="match status" value="2"/>
</dbReference>
<dbReference type="EMBL" id="AP019860">
    <property type="protein sequence ID" value="BBM86753.1"/>
    <property type="molecule type" value="Genomic_DNA"/>
</dbReference>
<dbReference type="PANTHER" id="PTHR43775:SF37">
    <property type="entry name" value="SI:DKEY-61P9.11"/>
    <property type="match status" value="1"/>
</dbReference>
<dbReference type="GO" id="GO:0008270">
    <property type="term" value="F:zinc ion binding"/>
    <property type="evidence" value="ECO:0007669"/>
    <property type="project" value="InterPro"/>
</dbReference>
<dbReference type="SUPFAM" id="SSF51735">
    <property type="entry name" value="NAD(P)-binding Rossmann-fold domains"/>
    <property type="match status" value="5"/>
</dbReference>